<name>A0A917TEJ3_9BACI</name>
<dbReference type="SUPFAM" id="SSF51004">
    <property type="entry name" value="C-terminal (heme d1) domain of cytochrome cd1-nitrite reductase"/>
    <property type="match status" value="1"/>
</dbReference>
<dbReference type="FunFam" id="2.130.10.10:FF:000306">
    <property type="entry name" value="3-carboxymuconate cyclase"/>
    <property type="match status" value="1"/>
</dbReference>
<protein>
    <recommendedName>
        <fullName evidence="4">6-phosphogluconolactonase</fullName>
    </recommendedName>
</protein>
<evidence type="ECO:0000313" key="2">
    <source>
        <dbReference type="EMBL" id="GGM19864.1"/>
    </source>
</evidence>
<accession>A0A917TEJ3</accession>
<dbReference type="PANTHER" id="PTHR30344:SF1">
    <property type="entry name" value="6-PHOSPHOGLUCONOLACTONASE"/>
    <property type="match status" value="1"/>
</dbReference>
<keyword evidence="3" id="KW-1185">Reference proteome</keyword>
<sequence length="349" mass="38305">MGKKLTGYVGTYTKADSEGVYKFTLDLDDESITEVTPVAKLNNPTYLTVTKDNKFLYAVSKEGDNGGVTAFAIDDETGDLTKLNSKASAGSPPCHVSVTDDNTNVVTANYHTKKIKSYLINTDGSLKLVADVVEHEGSGPHERQEKPHMHFAGFTPDEKYVITIDLGSDSLTTYAVNNGELTKVHTLKTKPGSGPRHMVFHPDGKHAYVMTELTSEVIVLEYHAEDGHFTEKQYINAIPSDYNDVNDGSAIHITKDGKFVYVANRGHNSIAAYEVDQATNKLTLVESKSTEGDWPRDFVLDPSNRYLVASNQKTGTLTLFRREETTGKLTMIQAGITAPEAVCVKFLND</sequence>
<organism evidence="2 3">
    <name type="scientific">Paraliobacillus quinghaiensis</name>
    <dbReference type="NCBI Taxonomy" id="470815"/>
    <lineage>
        <taxon>Bacteria</taxon>
        <taxon>Bacillati</taxon>
        <taxon>Bacillota</taxon>
        <taxon>Bacilli</taxon>
        <taxon>Bacillales</taxon>
        <taxon>Bacillaceae</taxon>
        <taxon>Paraliobacillus</taxon>
    </lineage>
</organism>
<dbReference type="GO" id="GO:0005829">
    <property type="term" value="C:cytosol"/>
    <property type="evidence" value="ECO:0007669"/>
    <property type="project" value="TreeGrafter"/>
</dbReference>
<dbReference type="GO" id="GO:0017057">
    <property type="term" value="F:6-phosphogluconolactonase activity"/>
    <property type="evidence" value="ECO:0007669"/>
    <property type="project" value="TreeGrafter"/>
</dbReference>
<reference evidence="2" key="2">
    <citation type="submission" date="2020-09" db="EMBL/GenBank/DDBJ databases">
        <authorList>
            <person name="Sun Q."/>
            <person name="Zhou Y."/>
        </authorList>
    </citation>
    <scope>NUCLEOTIDE SEQUENCE</scope>
    <source>
        <strain evidence="2">CGMCC 1.6333</strain>
    </source>
</reference>
<comment type="similarity">
    <text evidence="1">Belongs to the cycloisomerase 2 family.</text>
</comment>
<proteinExistence type="inferred from homology"/>
<evidence type="ECO:0000256" key="1">
    <source>
        <dbReference type="ARBA" id="ARBA00005564"/>
    </source>
</evidence>
<dbReference type="EMBL" id="BMLG01000001">
    <property type="protein sequence ID" value="GGM19864.1"/>
    <property type="molecule type" value="Genomic_DNA"/>
</dbReference>
<dbReference type="PANTHER" id="PTHR30344">
    <property type="entry name" value="6-PHOSPHOGLUCONOLACTONASE-RELATED"/>
    <property type="match status" value="1"/>
</dbReference>
<dbReference type="Proteomes" id="UP000618460">
    <property type="component" value="Unassembled WGS sequence"/>
</dbReference>
<dbReference type="Gene3D" id="2.130.10.10">
    <property type="entry name" value="YVTN repeat-like/Quinoprotein amine dehydrogenase"/>
    <property type="match status" value="1"/>
</dbReference>
<dbReference type="InterPro" id="IPR050282">
    <property type="entry name" value="Cycloisomerase_2"/>
</dbReference>
<gene>
    <name evidence="2" type="ORF">GCM10011351_02170</name>
</gene>
<dbReference type="Pfam" id="PF10282">
    <property type="entry name" value="Lactonase"/>
    <property type="match status" value="1"/>
</dbReference>
<dbReference type="AlphaFoldDB" id="A0A917TEJ3"/>
<dbReference type="RefSeq" id="WP_117152847.1">
    <property type="nucleotide sequence ID" value="NZ_BMLG01000001.1"/>
</dbReference>
<evidence type="ECO:0000313" key="3">
    <source>
        <dbReference type="Proteomes" id="UP000618460"/>
    </source>
</evidence>
<reference evidence="2" key="1">
    <citation type="journal article" date="2014" name="Int. J. Syst. Evol. Microbiol.">
        <title>Complete genome sequence of Corynebacterium casei LMG S-19264T (=DSM 44701T), isolated from a smear-ripened cheese.</title>
        <authorList>
            <consortium name="US DOE Joint Genome Institute (JGI-PGF)"/>
            <person name="Walter F."/>
            <person name="Albersmeier A."/>
            <person name="Kalinowski J."/>
            <person name="Ruckert C."/>
        </authorList>
    </citation>
    <scope>NUCLEOTIDE SEQUENCE</scope>
    <source>
        <strain evidence="2">CGMCC 1.6333</strain>
    </source>
</reference>
<comment type="caution">
    <text evidence="2">The sequence shown here is derived from an EMBL/GenBank/DDBJ whole genome shotgun (WGS) entry which is preliminary data.</text>
</comment>
<dbReference type="InterPro" id="IPR011048">
    <property type="entry name" value="Haem_d1_sf"/>
</dbReference>
<dbReference type="OrthoDB" id="9790815at2"/>
<dbReference type="InterPro" id="IPR015943">
    <property type="entry name" value="WD40/YVTN_repeat-like_dom_sf"/>
</dbReference>
<evidence type="ECO:0008006" key="4">
    <source>
        <dbReference type="Google" id="ProtNLM"/>
    </source>
</evidence>
<dbReference type="InterPro" id="IPR019405">
    <property type="entry name" value="Lactonase_7-beta_prop"/>
</dbReference>